<evidence type="ECO:0000313" key="20">
    <source>
        <dbReference type="EMBL" id="CAD8810952.1"/>
    </source>
</evidence>
<dbReference type="PROSITE" id="PS50926">
    <property type="entry name" value="TRAM"/>
    <property type="match status" value="1"/>
</dbReference>
<evidence type="ECO:0000256" key="14">
    <source>
        <dbReference type="ARBA" id="ARBA00051661"/>
    </source>
</evidence>
<protein>
    <recommendedName>
        <fullName evidence="5">Threonylcarbamoyladenosine tRNA methylthiotransferase</fullName>
        <ecNumber evidence="4">2.8.4.5</ecNumber>
    </recommendedName>
    <alternativeName>
        <fullName evidence="13">tRNA-t(6)A37 methylthiotransferase</fullName>
    </alternativeName>
</protein>
<dbReference type="SUPFAM" id="SSF102114">
    <property type="entry name" value="Radical SAM enzymes"/>
    <property type="match status" value="1"/>
</dbReference>
<dbReference type="Pfam" id="PF04055">
    <property type="entry name" value="Radical_SAM"/>
    <property type="match status" value="1"/>
</dbReference>
<dbReference type="InterPro" id="IPR058240">
    <property type="entry name" value="rSAM_sf"/>
</dbReference>
<comment type="similarity">
    <text evidence="3">Belongs to the methylthiotransferase family. CDKAL1 subfamily.</text>
</comment>
<reference evidence="20" key="1">
    <citation type="submission" date="2021-01" db="EMBL/GenBank/DDBJ databases">
        <authorList>
            <person name="Corre E."/>
            <person name="Pelletier E."/>
            <person name="Niang G."/>
            <person name="Scheremetjew M."/>
            <person name="Finn R."/>
            <person name="Kale V."/>
            <person name="Holt S."/>
            <person name="Cochrane G."/>
            <person name="Meng A."/>
            <person name="Brown T."/>
            <person name="Cohen L."/>
        </authorList>
    </citation>
    <scope>NUCLEOTIDE SEQUENCE</scope>
    <source>
        <strain evidence="20">Clade-D-RCC1621</strain>
    </source>
</reference>
<evidence type="ECO:0000256" key="2">
    <source>
        <dbReference type="ARBA" id="ARBA00002399"/>
    </source>
</evidence>
<dbReference type="InterPro" id="IPR006638">
    <property type="entry name" value="Elp3/MiaA/NifB-like_rSAM"/>
</dbReference>
<evidence type="ECO:0000256" key="12">
    <source>
        <dbReference type="ARBA" id="ARBA00023014"/>
    </source>
</evidence>
<keyword evidence="16" id="KW-1133">Transmembrane helix</keyword>
<evidence type="ECO:0000256" key="9">
    <source>
        <dbReference type="ARBA" id="ARBA00022694"/>
    </source>
</evidence>
<evidence type="ECO:0000256" key="3">
    <source>
        <dbReference type="ARBA" id="ARBA00008616"/>
    </source>
</evidence>
<keyword evidence="11" id="KW-0408">Iron</keyword>
<feature type="compositionally biased region" description="Acidic residues" evidence="15">
    <location>
        <begin position="74"/>
        <end position="94"/>
    </location>
</feature>
<dbReference type="GO" id="GO:0051539">
    <property type="term" value="F:4 iron, 4 sulfur cluster binding"/>
    <property type="evidence" value="ECO:0007669"/>
    <property type="project" value="UniProtKB-KW"/>
</dbReference>
<keyword evidence="8" id="KW-0949">S-adenosyl-L-methionine</keyword>
<dbReference type="CDD" id="cd01335">
    <property type="entry name" value="Radical_SAM"/>
    <property type="match status" value="1"/>
</dbReference>
<feature type="transmembrane region" description="Helical" evidence="16">
    <location>
        <begin position="607"/>
        <end position="628"/>
    </location>
</feature>
<dbReference type="FunFam" id="3.80.30.20:FF:000002">
    <property type="entry name" value="threonylcarbamoyladenosine tRNA methylthiotransferase isoform X2"/>
    <property type="match status" value="1"/>
</dbReference>
<dbReference type="InterPro" id="IPR007197">
    <property type="entry name" value="rSAM"/>
</dbReference>
<dbReference type="Pfam" id="PF01938">
    <property type="entry name" value="TRAM"/>
    <property type="match status" value="1"/>
</dbReference>
<gene>
    <name evidence="20" type="ORF">OMED0930_LOCUS2046</name>
</gene>
<evidence type="ECO:0000256" key="11">
    <source>
        <dbReference type="ARBA" id="ARBA00023004"/>
    </source>
</evidence>
<comment type="cofactor">
    <cofactor evidence="1">
        <name>[4Fe-4S] cluster</name>
        <dbReference type="ChEBI" id="CHEBI:49883"/>
    </cofactor>
</comment>
<dbReference type="GO" id="GO:0005783">
    <property type="term" value="C:endoplasmic reticulum"/>
    <property type="evidence" value="ECO:0007669"/>
    <property type="project" value="TreeGrafter"/>
</dbReference>
<organism evidence="20">
    <name type="scientific">Ostreococcus mediterraneus</name>
    <dbReference type="NCBI Taxonomy" id="1486918"/>
    <lineage>
        <taxon>Eukaryota</taxon>
        <taxon>Viridiplantae</taxon>
        <taxon>Chlorophyta</taxon>
        <taxon>Mamiellophyceae</taxon>
        <taxon>Mamiellales</taxon>
        <taxon>Bathycoccaceae</taxon>
        <taxon>Ostreococcus</taxon>
    </lineage>
</organism>
<comment type="catalytic activity">
    <reaction evidence="14">
        <text>N(6)-L-threonylcarbamoyladenosine(37) in tRNA + (sulfur carrier)-SH + AH2 + 2 S-adenosyl-L-methionine = 2-methylsulfanyl-N(6)-L-threonylcarbamoyladenosine(37) in tRNA + (sulfur carrier)-H + 5'-deoxyadenosine + L-methionine + A + S-adenosyl-L-homocysteine + 2 H(+)</text>
        <dbReference type="Rhea" id="RHEA:37075"/>
        <dbReference type="Rhea" id="RHEA-COMP:10163"/>
        <dbReference type="Rhea" id="RHEA-COMP:11092"/>
        <dbReference type="Rhea" id="RHEA-COMP:14737"/>
        <dbReference type="Rhea" id="RHEA-COMP:14739"/>
        <dbReference type="ChEBI" id="CHEBI:13193"/>
        <dbReference type="ChEBI" id="CHEBI:15378"/>
        <dbReference type="ChEBI" id="CHEBI:17319"/>
        <dbReference type="ChEBI" id="CHEBI:17499"/>
        <dbReference type="ChEBI" id="CHEBI:29917"/>
        <dbReference type="ChEBI" id="CHEBI:57844"/>
        <dbReference type="ChEBI" id="CHEBI:57856"/>
        <dbReference type="ChEBI" id="CHEBI:59789"/>
        <dbReference type="ChEBI" id="CHEBI:64428"/>
        <dbReference type="ChEBI" id="CHEBI:74418"/>
        <dbReference type="ChEBI" id="CHEBI:74420"/>
        <dbReference type="EC" id="2.8.4.5"/>
    </reaction>
</comment>
<comment type="function">
    <text evidence="2">Catalyzes the methylthiolation of N6-threonylcarbamoyladenosine (t(6)A), leading to the formation of 2-methylthio-N6-threonylcarbamoyladenosine (ms(2)t(6)A) at position 37 in tRNAs that read codons beginning with adenine.</text>
</comment>
<accession>A0A7S0WC28</accession>
<dbReference type="InterPro" id="IPR023404">
    <property type="entry name" value="rSAM_horseshoe"/>
</dbReference>
<evidence type="ECO:0000256" key="13">
    <source>
        <dbReference type="ARBA" id="ARBA00031213"/>
    </source>
</evidence>
<dbReference type="PANTHER" id="PTHR11918">
    <property type="entry name" value="RADICAL SAM PROTEINS"/>
    <property type="match status" value="1"/>
</dbReference>
<sequence>MAMMGDAVVAAAVVDDDARDVEDVEDIFRRGRAFGGGAFDAREDDGEGGDDAVVVVRGRAARPAVVGVRRGDAREEDEEDEEEEVEVQPDDEFEGTYAGGGAGATTTPGRAKIFIHTFGCSHNHSDSEFMAGQLKEYGYELVKDAEAADGWLVNTCTVKNPSQSAMNTVIERGLGKDKAIVVAGCVPQGDRGAKELKDVSLLGVTQIDRVVEAMERTLAGDTVRMLEKKALPTLDLPKVRRNEFVEILPLSTGCLGACTYCKTKHARGDLGSYEISALVARVEQAMSEGVSEIWLSSEDTGAYGIDLGTDVAALFRAITAVLPTDGSVMLRLGMTNPPYILAHLDAVAEAMRHPAVYAWMHIPVQAGSNRVLDAMKREYTVEEFKQVCDTLLEAVPGMSIATDIIAGFPGETDEDWKETMALIEHYKFAEVHISQFYPRPGTPAAKMKRVPTQIVKARTRELTAFFESYQPHESLVGKTERVWVSDIARDGTSLVAHTKNYTQILLPGGEDERARLMGRSAMVKIYESSRWSCKAEVLELVQRDPTVARVKLSVISSEEEAVAIREKLTKGKRVRIKKPAVAEVVEGCTTCGSETPCSSTATSASRYVTLESALFVGVCVGVIGLAYAKLSRRT</sequence>
<dbReference type="NCBIfam" id="TIGR00089">
    <property type="entry name" value="MiaB/RimO family radical SAM methylthiotransferase"/>
    <property type="match status" value="1"/>
</dbReference>
<name>A0A7S0WC28_9CHLO</name>
<dbReference type="Gene3D" id="3.40.50.12160">
    <property type="entry name" value="Methylthiotransferase, N-terminal domain"/>
    <property type="match status" value="1"/>
</dbReference>
<evidence type="ECO:0000259" key="17">
    <source>
        <dbReference type="PROSITE" id="PS50926"/>
    </source>
</evidence>
<evidence type="ECO:0000259" key="18">
    <source>
        <dbReference type="PROSITE" id="PS51449"/>
    </source>
</evidence>
<dbReference type="SFLD" id="SFLDG01082">
    <property type="entry name" value="B12-binding_domain_containing"/>
    <property type="match status" value="1"/>
</dbReference>
<feature type="region of interest" description="Disordered" evidence="15">
    <location>
        <begin position="68"/>
        <end position="105"/>
    </location>
</feature>
<dbReference type="GO" id="GO:0035598">
    <property type="term" value="F:tRNA (N(6)-L-threonylcarbamoyladenosine(37)-C(2))-methylthiotransferase activity"/>
    <property type="evidence" value="ECO:0007669"/>
    <property type="project" value="UniProtKB-EC"/>
</dbReference>
<keyword evidence="7" id="KW-0808">Transferase</keyword>
<evidence type="ECO:0000256" key="10">
    <source>
        <dbReference type="ARBA" id="ARBA00022723"/>
    </source>
</evidence>
<keyword evidence="10" id="KW-0479">Metal-binding</keyword>
<dbReference type="InterPro" id="IPR020612">
    <property type="entry name" value="Methylthiotransferase_CS"/>
</dbReference>
<dbReference type="InterPro" id="IPR005839">
    <property type="entry name" value="Methylthiotransferase"/>
</dbReference>
<evidence type="ECO:0000256" key="1">
    <source>
        <dbReference type="ARBA" id="ARBA00001966"/>
    </source>
</evidence>
<dbReference type="NCBIfam" id="TIGR01578">
    <property type="entry name" value="MiaB-like-B"/>
    <property type="match status" value="1"/>
</dbReference>
<keyword evidence="16" id="KW-0812">Transmembrane</keyword>
<keyword evidence="6" id="KW-0004">4Fe-4S</keyword>
<feature type="domain" description="MTTase N-terminal" evidence="18">
    <location>
        <begin position="111"/>
        <end position="219"/>
    </location>
</feature>
<dbReference type="PANTHER" id="PTHR11918:SF45">
    <property type="entry name" value="THREONYLCARBAMOYLADENOSINE TRNA METHYLTHIOTRANSFERASE"/>
    <property type="match status" value="1"/>
</dbReference>
<evidence type="ECO:0000256" key="6">
    <source>
        <dbReference type="ARBA" id="ARBA00022485"/>
    </source>
</evidence>
<dbReference type="PROSITE" id="PS01278">
    <property type="entry name" value="MTTASE_RADICAL"/>
    <property type="match status" value="1"/>
</dbReference>
<evidence type="ECO:0000256" key="16">
    <source>
        <dbReference type="SAM" id="Phobius"/>
    </source>
</evidence>
<evidence type="ECO:0000256" key="5">
    <source>
        <dbReference type="ARBA" id="ARBA00018810"/>
    </source>
</evidence>
<dbReference type="SMART" id="SM00729">
    <property type="entry name" value="Elp3"/>
    <property type="match status" value="1"/>
</dbReference>
<feature type="domain" description="Radical SAM core" evidence="19">
    <location>
        <begin position="240"/>
        <end position="472"/>
    </location>
</feature>
<dbReference type="InterPro" id="IPR038135">
    <property type="entry name" value="Methylthiotransferase_N_sf"/>
</dbReference>
<dbReference type="GO" id="GO:0046872">
    <property type="term" value="F:metal ion binding"/>
    <property type="evidence" value="ECO:0007669"/>
    <property type="project" value="UniProtKB-KW"/>
</dbReference>
<dbReference type="InterPro" id="IPR002792">
    <property type="entry name" value="TRAM_dom"/>
</dbReference>
<evidence type="ECO:0000256" key="4">
    <source>
        <dbReference type="ARBA" id="ARBA00013273"/>
    </source>
</evidence>
<dbReference type="EMBL" id="HBFO01002952">
    <property type="protein sequence ID" value="CAD8810952.1"/>
    <property type="molecule type" value="Transcribed_RNA"/>
</dbReference>
<evidence type="ECO:0000259" key="19">
    <source>
        <dbReference type="PROSITE" id="PS51918"/>
    </source>
</evidence>
<dbReference type="PROSITE" id="PS51918">
    <property type="entry name" value="RADICAL_SAM"/>
    <property type="match status" value="1"/>
</dbReference>
<keyword evidence="9" id="KW-0819">tRNA processing</keyword>
<dbReference type="Pfam" id="PF00919">
    <property type="entry name" value="UPF0004"/>
    <property type="match status" value="1"/>
</dbReference>
<dbReference type="AlphaFoldDB" id="A0A7S0WC28"/>
<feature type="domain" description="TRAM" evidence="17">
    <location>
        <begin position="473"/>
        <end position="539"/>
    </location>
</feature>
<dbReference type="EC" id="2.8.4.5" evidence="4"/>
<dbReference type="FunFam" id="3.40.50.12160:FF:000009">
    <property type="entry name" value="threonylcarbamoyladenosine tRNA methylthiotransferase"/>
    <property type="match status" value="1"/>
</dbReference>
<evidence type="ECO:0000256" key="7">
    <source>
        <dbReference type="ARBA" id="ARBA00022679"/>
    </source>
</evidence>
<dbReference type="Gene3D" id="3.80.30.20">
    <property type="entry name" value="tm_1862 like domain"/>
    <property type="match status" value="1"/>
</dbReference>
<evidence type="ECO:0000256" key="8">
    <source>
        <dbReference type="ARBA" id="ARBA00022691"/>
    </source>
</evidence>
<keyword evidence="12" id="KW-0411">Iron-sulfur</keyword>
<keyword evidence="16" id="KW-0472">Membrane</keyword>
<dbReference type="SFLD" id="SFLDS00029">
    <property type="entry name" value="Radical_SAM"/>
    <property type="match status" value="1"/>
</dbReference>
<dbReference type="InterPro" id="IPR006466">
    <property type="entry name" value="MiaB-like_arc_euk"/>
</dbReference>
<evidence type="ECO:0000256" key="15">
    <source>
        <dbReference type="SAM" id="MobiDB-lite"/>
    </source>
</evidence>
<dbReference type="InterPro" id="IPR013848">
    <property type="entry name" value="Methylthiotransferase_N"/>
</dbReference>
<proteinExistence type="inferred from homology"/>
<dbReference type="PROSITE" id="PS51449">
    <property type="entry name" value="MTTASE_N"/>
    <property type="match status" value="1"/>
</dbReference>